<feature type="region of interest" description="Disordered" evidence="1">
    <location>
        <begin position="794"/>
        <end position="819"/>
    </location>
</feature>
<accession>D9WQZ2</accession>
<dbReference type="InterPro" id="IPR018891">
    <property type="entry name" value="AIPR_C"/>
</dbReference>
<dbReference type="EMBL" id="GG657754">
    <property type="protein sequence ID" value="EFL21969.1"/>
    <property type="molecule type" value="Genomic_DNA"/>
</dbReference>
<reference evidence="3 4" key="1">
    <citation type="submission" date="2009-02" db="EMBL/GenBank/DDBJ databases">
        <title>Annotation of Streptomyces hygroscopicus strain ATCC 53653.</title>
        <authorList>
            <consortium name="The Broad Institute Genome Sequencing Platform"/>
            <consortium name="Broad Institute Microbial Sequencing Center"/>
            <person name="Fischbach M."/>
            <person name="Godfrey P."/>
            <person name="Ward D."/>
            <person name="Young S."/>
            <person name="Zeng Q."/>
            <person name="Koehrsen M."/>
            <person name="Alvarado L."/>
            <person name="Berlin A.M."/>
            <person name="Bochicchio J."/>
            <person name="Borenstein D."/>
            <person name="Chapman S.B."/>
            <person name="Chen Z."/>
            <person name="Engels R."/>
            <person name="Freedman E."/>
            <person name="Gellesch M."/>
            <person name="Goldberg J."/>
            <person name="Griggs A."/>
            <person name="Gujja S."/>
            <person name="Heilman E.R."/>
            <person name="Heiman D.I."/>
            <person name="Hepburn T.A."/>
            <person name="Howarth C."/>
            <person name="Jen D."/>
            <person name="Larson L."/>
            <person name="Lewis B."/>
            <person name="Mehta T."/>
            <person name="Park D."/>
            <person name="Pearson M."/>
            <person name="Richards J."/>
            <person name="Roberts A."/>
            <person name="Saif S."/>
            <person name="Shea T.D."/>
            <person name="Shenoy N."/>
            <person name="Sisk P."/>
            <person name="Stolte C."/>
            <person name="Sykes S.N."/>
            <person name="Thomson T."/>
            <person name="Walk T."/>
            <person name="White J."/>
            <person name="Yandava C."/>
            <person name="Straight P."/>
            <person name="Clardy J."/>
            <person name="Hung D."/>
            <person name="Kolter R."/>
            <person name="Mekalanos J."/>
            <person name="Walker S."/>
            <person name="Walsh C.T."/>
            <person name="Wieland-Brown L.C."/>
            <person name="Haas B."/>
            <person name="Nusbaum C."/>
            <person name="Birren B."/>
        </authorList>
    </citation>
    <scope>NUCLEOTIDE SEQUENCE [LARGE SCALE GENOMIC DNA]</scope>
    <source>
        <strain evidence="3 4">ATCC 53653</strain>
    </source>
</reference>
<evidence type="ECO:0000313" key="4">
    <source>
        <dbReference type="Proteomes" id="UP000003963"/>
    </source>
</evidence>
<sequence length="819" mass="89267">MADRPLLGWCLNMTAQEVHSPRPVGTHLKPPPAPLTRSPPHGEKVARPPRMPPVPVPWVALHPSDRRTAGPDGELSRTHARPRSYSAGITIGRRPGVTAGTNAEEATPLQVRQVRQALASEFDGLIDLGDGEFARNRETVFFSRALAAKAMRITTDCTPQEAAAAVTDGADDFGIDAVATSPATGELWLIQAKWSDRGTARFTSADASKLLHAFRMLDNLDFDRFNARFQAFADRIRHVLAQPTPQVHLVAAVMGPAAPATRALQLIHGESADLDTRTDLRVLASSDLYAAIRQDVAPQPLIVTATFTDGWFGQDLPYPSHVGTVTADEIAHWYELHGAELFNVNVRRPLGHTSVNATLDDSLAKNPEHFWYFNNGITVLCESTTAEYFGRRAQGAPVRLTMTDAQIVNGAQTVAALYRAFADDPQTLAEAKAMVRIITIGQTPPGFANSVTVATNTQNHVEQRDFIALDQAQAYIRDDFRITLDKDYVIKRGELEPAPDAGCTVLEAATALACAHPDARMAAGARASTDFLWQSAPEGGYTQLFAEPPNAVQIWRSVQLLRTVQQTVHDLSATLPGRAAAIAESGVLLVAHLVFQRADTEAIDDLDADWQPALNAAPELTAQTLAHLISEVDRQYGPHSFVSRTFTQAAASRELAAAVLASFDGQGHYPELASYQRSTEPRRGRRPNPTRVLVDQHRLQDGTQLMYHPRPREDEAIGEWLNADPNRFMATWTNDKAKPLLWAADGARYSPAGLILHMWRQAGWDDAPLAVQASTQWALPGGPTLSELAQELWHEARSTEPHSGETGGDVRRGDGTNGA</sequence>
<feature type="region of interest" description="Disordered" evidence="1">
    <location>
        <begin position="20"/>
        <end position="55"/>
    </location>
</feature>
<dbReference type="AlphaFoldDB" id="D9WQZ2"/>
<feature type="domain" description="Abortive phage infection protein C-terminal" evidence="2">
    <location>
        <begin position="342"/>
        <end position="481"/>
    </location>
</feature>
<evidence type="ECO:0000256" key="1">
    <source>
        <dbReference type="SAM" id="MobiDB-lite"/>
    </source>
</evidence>
<protein>
    <recommendedName>
        <fullName evidence="2">Abortive phage infection protein C-terminal domain-containing protein</fullName>
    </recommendedName>
</protein>
<name>D9WQZ2_9ACTN</name>
<dbReference type="Pfam" id="PF10592">
    <property type="entry name" value="AIPR"/>
    <property type="match status" value="1"/>
</dbReference>
<feature type="region of interest" description="Disordered" evidence="1">
    <location>
        <begin position="62"/>
        <end position="81"/>
    </location>
</feature>
<dbReference type="Proteomes" id="UP000003963">
    <property type="component" value="Unassembled WGS sequence"/>
</dbReference>
<evidence type="ECO:0000259" key="2">
    <source>
        <dbReference type="Pfam" id="PF10592"/>
    </source>
</evidence>
<feature type="compositionally biased region" description="Basic and acidic residues" evidence="1">
    <location>
        <begin position="63"/>
        <end position="77"/>
    </location>
</feature>
<organism evidence="3 4">
    <name type="scientific">Streptomyces himastatinicus ATCC 53653</name>
    <dbReference type="NCBI Taxonomy" id="457427"/>
    <lineage>
        <taxon>Bacteria</taxon>
        <taxon>Bacillati</taxon>
        <taxon>Actinomycetota</taxon>
        <taxon>Actinomycetes</taxon>
        <taxon>Kitasatosporales</taxon>
        <taxon>Streptomycetaceae</taxon>
        <taxon>Streptomyces</taxon>
        <taxon>Streptomyces violaceusniger group</taxon>
    </lineage>
</organism>
<dbReference type="HOGENOM" id="CLU_023505_0_0_11"/>
<gene>
    <name evidence="3" type="ORF">SSOG_01681</name>
</gene>
<keyword evidence="4" id="KW-1185">Reference proteome</keyword>
<proteinExistence type="predicted"/>
<dbReference type="STRING" id="457427.SSOG_01681"/>
<evidence type="ECO:0000313" key="3">
    <source>
        <dbReference type="EMBL" id="EFL21969.1"/>
    </source>
</evidence>